<protein>
    <submittedName>
        <fullName evidence="2">Uncharacterized protein</fullName>
    </submittedName>
</protein>
<dbReference type="PATRIC" id="fig|243231.5.peg.2180"/>
<organism evidence="2 3">
    <name type="scientific">Geobacter sulfurreducens (strain ATCC 51573 / DSM 12127 / PCA)</name>
    <dbReference type="NCBI Taxonomy" id="243231"/>
    <lineage>
        <taxon>Bacteria</taxon>
        <taxon>Pseudomonadati</taxon>
        <taxon>Thermodesulfobacteriota</taxon>
        <taxon>Desulfuromonadia</taxon>
        <taxon>Geobacterales</taxon>
        <taxon>Geobacteraceae</taxon>
        <taxon>Geobacter</taxon>
    </lineage>
</organism>
<reference evidence="2 3" key="2">
    <citation type="journal article" date="2012" name="BMC Genomics">
        <title>Comparative genomic analysis of Geobacter sulfurreducens KN400, a strain with enhanced capacity for extracellular electron transfer and electricity production.</title>
        <authorList>
            <person name="Butler J.E."/>
            <person name="Young N.D."/>
            <person name="Aklujkar M."/>
            <person name="Lovley D.R."/>
        </authorList>
    </citation>
    <scope>NUCLEOTIDE SEQUENCE [LARGE SCALE GENOMIC DNA]</scope>
    <source>
        <strain evidence="3">ATCC 51573 / DSM 12127 / PCA</strain>
    </source>
</reference>
<keyword evidence="1" id="KW-0812">Transmembrane</keyword>
<dbReference type="EMBL" id="AE017180">
    <property type="protein sequence ID" value="AAR35524.1"/>
    <property type="molecule type" value="Genomic_DNA"/>
</dbReference>
<keyword evidence="1" id="KW-1133">Transmembrane helix</keyword>
<accession>Q74B93</accession>
<dbReference type="HOGENOM" id="CLU_140903_0_0_7"/>
<dbReference type="eggNOG" id="ENOG5032SRD">
    <property type="taxonomic scope" value="Bacteria"/>
</dbReference>
<name>Q74B93_GEOSL</name>
<dbReference type="Proteomes" id="UP000000577">
    <property type="component" value="Chromosome"/>
</dbReference>
<dbReference type="STRING" id="243231.GSU2148"/>
<dbReference type="EnsemblBacteria" id="AAR35524">
    <property type="protein sequence ID" value="AAR35524"/>
    <property type="gene ID" value="GSU2148"/>
</dbReference>
<keyword evidence="3" id="KW-1185">Reference proteome</keyword>
<gene>
    <name evidence="2" type="ordered locus">GSU2148</name>
</gene>
<feature type="transmembrane region" description="Helical" evidence="1">
    <location>
        <begin position="47"/>
        <end position="64"/>
    </location>
</feature>
<dbReference type="KEGG" id="gsu:GSU2148"/>
<sequence length="139" mass="15170">MIRRISAAFAGGALGAFIDSFNIWFMGKAGISDLIGLSMKPEFTAPWLYQRMVWGGIWMLLLILPVLNQRAILRGCLFSLLPSAMMLFLVLPGMGKGTFGFGFGTITPAVVIGLNCIYGLVASLWYERAIRNSDGMKNG</sequence>
<proteinExistence type="predicted"/>
<feature type="transmembrane region" description="Helical" evidence="1">
    <location>
        <begin position="71"/>
        <end position="91"/>
    </location>
</feature>
<evidence type="ECO:0000313" key="3">
    <source>
        <dbReference type="Proteomes" id="UP000000577"/>
    </source>
</evidence>
<reference evidence="2 3" key="1">
    <citation type="journal article" date="2003" name="Science">
        <title>Genome of Geobacter sulfurreducens: metal reduction in subsurface environments.</title>
        <authorList>
            <person name="Methe B.A."/>
            <person name="Nelson K.E."/>
            <person name="Eisen J.A."/>
            <person name="Paulsen I.T."/>
            <person name="Nelson W."/>
            <person name="Heidelberg J.F."/>
            <person name="Wu D."/>
            <person name="Wu M."/>
            <person name="Ward N."/>
            <person name="Beanan M.J."/>
            <person name="Dodson R.J."/>
            <person name="Madupu R."/>
            <person name="Brinkac L.M."/>
            <person name="Daugherty S.C."/>
            <person name="DeBoy R.T."/>
            <person name="Durkin A.S."/>
            <person name="Gwinn M."/>
            <person name="Kolonay J.F."/>
            <person name="Sullivan S.A."/>
            <person name="Haft D.H."/>
            <person name="Selengut J."/>
            <person name="Davidsen T.M."/>
            <person name="Zafar N."/>
            <person name="White O."/>
            <person name="Tran B."/>
            <person name="Romero C."/>
            <person name="Forberger H.A."/>
            <person name="Weidman J."/>
            <person name="Khouri H."/>
            <person name="Feldblyum T.V."/>
            <person name="Utterback T.R."/>
            <person name="Van Aken S.E."/>
            <person name="Lovley D.R."/>
            <person name="Fraser C.M."/>
        </authorList>
    </citation>
    <scope>NUCLEOTIDE SEQUENCE [LARGE SCALE GENOMIC DNA]</scope>
    <source>
        <strain evidence="3">ATCC 51573 / DSM 12127 / PCA</strain>
    </source>
</reference>
<evidence type="ECO:0000313" key="2">
    <source>
        <dbReference type="EMBL" id="AAR35524.1"/>
    </source>
</evidence>
<feature type="transmembrane region" description="Helical" evidence="1">
    <location>
        <begin position="7"/>
        <end position="27"/>
    </location>
</feature>
<feature type="transmembrane region" description="Helical" evidence="1">
    <location>
        <begin position="103"/>
        <end position="126"/>
    </location>
</feature>
<dbReference type="OrthoDB" id="458509at2"/>
<evidence type="ECO:0000256" key="1">
    <source>
        <dbReference type="SAM" id="Phobius"/>
    </source>
</evidence>
<keyword evidence="1" id="KW-0472">Membrane</keyword>
<dbReference type="InParanoid" id="Q74B93"/>
<dbReference type="RefSeq" id="WP_010942792.1">
    <property type="nucleotide sequence ID" value="NC_002939.5"/>
</dbReference>
<dbReference type="AlphaFoldDB" id="Q74B93"/>